<organism evidence="1 2">
    <name type="scientific">Schizopora paradoxa</name>
    <dbReference type="NCBI Taxonomy" id="27342"/>
    <lineage>
        <taxon>Eukaryota</taxon>
        <taxon>Fungi</taxon>
        <taxon>Dikarya</taxon>
        <taxon>Basidiomycota</taxon>
        <taxon>Agaricomycotina</taxon>
        <taxon>Agaricomycetes</taxon>
        <taxon>Hymenochaetales</taxon>
        <taxon>Schizoporaceae</taxon>
        <taxon>Schizopora</taxon>
    </lineage>
</organism>
<sequence length="455" mass="50108">MASLLKPKYLLPAILLATQAYRAAHPLSIIFREPTLPTSYFSTADGKSGSCSTIQDPLEQLGSCEDIRFWDVVDEPKDGGQHEELLERRIVAGCDSNRKNWNTVMGPLRDPNPRGAFWVADVSADGKISELQQMTFEGLPADSDFHPLGFDIFPTRTHAGISNMFVVNHARDKSNILQFTVSPSRPTVANYVRTIKHRGLLSPNSIALTSNRTFYVTNDHFMTRRLPGFLGKTLPLVETMLQLPLGFLSYVEILDEGLPGDPNSAAIRHTLPKLLMPFPNGIALSPDRKEIAISSSSLAEVHLYKRVAYNPNSGSKVKGESLEITNRVRMPFAPDNVDYTDNGDLLVAGHPFFPSLVKVAANKTDVHAGSWVVAVSRRSGNEEEKDLLDERASYPASNRVNLKSHSQHKIQTIYQSNGHVADGGFGTSTTALRDERSGLTIVSGLYEKGLLVCRP</sequence>
<protein>
    <recommendedName>
        <fullName evidence="3">Calcium-dependent phosphotriesterase</fullName>
    </recommendedName>
</protein>
<evidence type="ECO:0000313" key="1">
    <source>
        <dbReference type="EMBL" id="KLO11553.1"/>
    </source>
</evidence>
<dbReference type="InterPro" id="IPR051288">
    <property type="entry name" value="Serum_paraoxonase/arylesterase"/>
</dbReference>
<accession>A0A0H2RQ09</accession>
<dbReference type="InParanoid" id="A0A0H2RQ09"/>
<gene>
    <name evidence="1" type="ORF">SCHPADRAFT_891482</name>
</gene>
<dbReference type="Proteomes" id="UP000053477">
    <property type="component" value="Unassembled WGS sequence"/>
</dbReference>
<reference evidence="1 2" key="1">
    <citation type="submission" date="2015-04" db="EMBL/GenBank/DDBJ databases">
        <title>Complete genome sequence of Schizopora paradoxa KUC8140, a cosmopolitan wood degrader in East Asia.</title>
        <authorList>
            <consortium name="DOE Joint Genome Institute"/>
            <person name="Min B."/>
            <person name="Park H."/>
            <person name="Jang Y."/>
            <person name="Kim J.-J."/>
            <person name="Kim K.H."/>
            <person name="Pangilinan J."/>
            <person name="Lipzen A."/>
            <person name="Riley R."/>
            <person name="Grigoriev I.V."/>
            <person name="Spatafora J.W."/>
            <person name="Choi I.-G."/>
        </authorList>
    </citation>
    <scope>NUCLEOTIDE SEQUENCE [LARGE SCALE GENOMIC DNA]</scope>
    <source>
        <strain evidence="1 2">KUC8140</strain>
    </source>
</reference>
<keyword evidence="2" id="KW-1185">Reference proteome</keyword>
<dbReference type="OrthoDB" id="5307922at2759"/>
<dbReference type="InterPro" id="IPR011042">
    <property type="entry name" value="6-blade_b-propeller_TolB-like"/>
</dbReference>
<evidence type="ECO:0000313" key="2">
    <source>
        <dbReference type="Proteomes" id="UP000053477"/>
    </source>
</evidence>
<dbReference type="Gene3D" id="2.120.10.30">
    <property type="entry name" value="TolB, C-terminal domain"/>
    <property type="match status" value="1"/>
</dbReference>
<evidence type="ECO:0008006" key="3">
    <source>
        <dbReference type="Google" id="ProtNLM"/>
    </source>
</evidence>
<dbReference type="PANTHER" id="PTHR11799:SF30">
    <property type="entry name" value="SERUM PARAOXONASE_ARYLESTERASE 2"/>
    <property type="match status" value="1"/>
</dbReference>
<dbReference type="SUPFAM" id="SSF63829">
    <property type="entry name" value="Calcium-dependent phosphotriesterase"/>
    <property type="match status" value="1"/>
</dbReference>
<dbReference type="AlphaFoldDB" id="A0A0H2RQ09"/>
<dbReference type="EMBL" id="KQ085997">
    <property type="protein sequence ID" value="KLO11553.1"/>
    <property type="molecule type" value="Genomic_DNA"/>
</dbReference>
<name>A0A0H2RQ09_9AGAM</name>
<dbReference type="PANTHER" id="PTHR11799">
    <property type="entry name" value="PARAOXONASE"/>
    <property type="match status" value="1"/>
</dbReference>
<proteinExistence type="predicted"/>